<dbReference type="EMBL" id="JAAALK010000082">
    <property type="protein sequence ID" value="KAG8085887.1"/>
    <property type="molecule type" value="Genomic_DNA"/>
</dbReference>
<dbReference type="InterPro" id="IPR050592">
    <property type="entry name" value="GDSL_lipolytic_enzyme"/>
</dbReference>
<dbReference type="GO" id="GO:0016788">
    <property type="term" value="F:hydrolase activity, acting on ester bonds"/>
    <property type="evidence" value="ECO:0007669"/>
    <property type="project" value="InterPro"/>
</dbReference>
<dbReference type="CDD" id="cd01837">
    <property type="entry name" value="SGNH_plant_lipase_like"/>
    <property type="match status" value="1"/>
</dbReference>
<protein>
    <recommendedName>
        <fullName evidence="4">GDSL esterase/lipase</fullName>
    </recommendedName>
</protein>
<dbReference type="PANTHER" id="PTHR45642:SF145">
    <property type="entry name" value="OS05G0468500 PROTEIN"/>
    <property type="match status" value="1"/>
</dbReference>
<feature type="signal peptide" evidence="1">
    <location>
        <begin position="1"/>
        <end position="18"/>
    </location>
</feature>
<reference evidence="2" key="1">
    <citation type="journal article" date="2021" name="bioRxiv">
        <title>Whole Genome Assembly and Annotation of Northern Wild Rice, Zizania palustris L., Supports a Whole Genome Duplication in the Zizania Genus.</title>
        <authorList>
            <person name="Haas M."/>
            <person name="Kono T."/>
            <person name="Macchietto M."/>
            <person name="Millas R."/>
            <person name="McGilp L."/>
            <person name="Shao M."/>
            <person name="Duquette J."/>
            <person name="Hirsch C.N."/>
            <person name="Kimball J."/>
        </authorList>
    </citation>
    <scope>NUCLEOTIDE SEQUENCE</scope>
    <source>
        <tissue evidence="2">Fresh leaf tissue</tissue>
    </source>
</reference>
<dbReference type="AlphaFoldDB" id="A0A8J6BD49"/>
<name>A0A8J6BD49_ZIZPA</name>
<dbReference type="Proteomes" id="UP000729402">
    <property type="component" value="Unassembled WGS sequence"/>
</dbReference>
<evidence type="ECO:0000313" key="2">
    <source>
        <dbReference type="EMBL" id="KAG8085887.1"/>
    </source>
</evidence>
<keyword evidence="3" id="KW-1185">Reference proteome</keyword>
<gene>
    <name evidence="2" type="ORF">GUJ93_ZPchr0010g7561</name>
</gene>
<dbReference type="InterPro" id="IPR001087">
    <property type="entry name" value="GDSL"/>
</dbReference>
<evidence type="ECO:0000313" key="3">
    <source>
        <dbReference type="Proteomes" id="UP000729402"/>
    </source>
</evidence>
<dbReference type="PANTHER" id="PTHR45642">
    <property type="entry name" value="GDSL ESTERASE/LIPASE EXL3"/>
    <property type="match status" value="1"/>
</dbReference>
<reference evidence="2" key="2">
    <citation type="submission" date="2021-02" db="EMBL/GenBank/DDBJ databases">
        <authorList>
            <person name="Kimball J.A."/>
            <person name="Haas M.W."/>
            <person name="Macchietto M."/>
            <person name="Kono T."/>
            <person name="Duquette J."/>
            <person name="Shao M."/>
        </authorList>
    </citation>
    <scope>NUCLEOTIDE SEQUENCE</scope>
    <source>
        <tissue evidence="2">Fresh leaf tissue</tissue>
    </source>
</reference>
<dbReference type="InterPro" id="IPR035669">
    <property type="entry name" value="SGNH_plant_lipase-like"/>
</dbReference>
<dbReference type="OrthoDB" id="1600564at2759"/>
<organism evidence="2 3">
    <name type="scientific">Zizania palustris</name>
    <name type="common">Northern wild rice</name>
    <dbReference type="NCBI Taxonomy" id="103762"/>
    <lineage>
        <taxon>Eukaryota</taxon>
        <taxon>Viridiplantae</taxon>
        <taxon>Streptophyta</taxon>
        <taxon>Embryophyta</taxon>
        <taxon>Tracheophyta</taxon>
        <taxon>Spermatophyta</taxon>
        <taxon>Magnoliopsida</taxon>
        <taxon>Liliopsida</taxon>
        <taxon>Poales</taxon>
        <taxon>Poaceae</taxon>
        <taxon>BOP clade</taxon>
        <taxon>Oryzoideae</taxon>
        <taxon>Oryzeae</taxon>
        <taxon>Zizaniinae</taxon>
        <taxon>Zizania</taxon>
    </lineage>
</organism>
<evidence type="ECO:0000256" key="1">
    <source>
        <dbReference type="SAM" id="SignalP"/>
    </source>
</evidence>
<evidence type="ECO:0008006" key="4">
    <source>
        <dbReference type="Google" id="ProtNLM"/>
    </source>
</evidence>
<feature type="chain" id="PRO_5035265854" description="GDSL esterase/lipase" evidence="1">
    <location>
        <begin position="19"/>
        <end position="362"/>
    </location>
</feature>
<sequence length="362" mass="38058">MAPSLATVAFFLVTFLLASRFAADAAAPAPAPGPSGAGHDMPAVFAFGDSTMDPGNNNRLSTLARADHAPYGRDFPGGVATGRFTDGKLITDYIVSSLGIKDLLPAYHANGLTVADAATGVSFASGGSGLDDMTASNAMVSTFGSQISDFQELLGHIGAPRSAEIANKSLYVISAGTNDVTMYLLLPFRATDFPTVDQYSDYLISTLQSYIQSLYKLGARKLMVSGLPPLGCLPVQKSLQGTGSGSVCIAEQNEAAERYNGKLKKALATVEASSPGAKIAYVDIYTPLKDMATQPKKYGFTQVSLGCCGSGTMEMGALCTSDLPQCQSPSQYMFFDSVHPTQTTYKALADQIVKSHVPLFMN</sequence>
<comment type="caution">
    <text evidence="2">The sequence shown here is derived from an EMBL/GenBank/DDBJ whole genome shotgun (WGS) entry which is preliminary data.</text>
</comment>
<keyword evidence="1" id="KW-0732">Signal</keyword>
<accession>A0A8J6BD49</accession>
<proteinExistence type="predicted"/>
<dbReference type="Pfam" id="PF00657">
    <property type="entry name" value="Lipase_GDSL"/>
    <property type="match status" value="1"/>
</dbReference>